<feature type="transmembrane region" description="Helical" evidence="2">
    <location>
        <begin position="72"/>
        <end position="90"/>
    </location>
</feature>
<dbReference type="AlphaFoldDB" id="A0A5B8C7A3"/>
<evidence type="ECO:0000313" key="4">
    <source>
        <dbReference type="Proteomes" id="UP000314616"/>
    </source>
</evidence>
<evidence type="ECO:0000256" key="2">
    <source>
        <dbReference type="SAM" id="Phobius"/>
    </source>
</evidence>
<keyword evidence="2" id="KW-1133">Transmembrane helix</keyword>
<feature type="transmembrane region" description="Helical" evidence="2">
    <location>
        <begin position="39"/>
        <end position="60"/>
    </location>
</feature>
<name>A0A5B8C7A3_9MICO</name>
<keyword evidence="2" id="KW-0812">Transmembrane</keyword>
<feature type="transmembrane region" description="Helical" evidence="2">
    <location>
        <begin position="96"/>
        <end position="115"/>
    </location>
</feature>
<gene>
    <name evidence="3" type="ORF">FE374_10820</name>
</gene>
<protein>
    <submittedName>
        <fullName evidence="3">Uncharacterized protein</fullName>
    </submittedName>
</protein>
<sequence length="142" mass="14867">MRTARRGTTWARVVLVAVGCLTVVFGASPAFVGDGTDESLLAATSGAGMGVLVIVTALLATGSRPSRLAWMGLWYLPVFFVLHLVAFRAWVPDLPLLLLTTVTLLAIRPAVFAGAHHRRPAQDTLNGPNPVAAPAAGARGTR</sequence>
<evidence type="ECO:0000313" key="3">
    <source>
        <dbReference type="EMBL" id="QDC25032.1"/>
    </source>
</evidence>
<dbReference type="KEGG" id="gyu:FE374_10820"/>
<reference evidence="3 4" key="1">
    <citation type="submission" date="2019-05" db="EMBL/GenBank/DDBJ databases">
        <title>Georgenia *** sp. nov., and Georgenia *** sp. nov., isolated from the intestinal contents of plateau pika (Ochotona curzoniae) in the Qinghai-Tibet plateau of China.</title>
        <authorList>
            <person name="Tian Z."/>
        </authorList>
    </citation>
    <scope>NUCLEOTIDE SEQUENCE [LARGE SCALE GENOMIC DNA]</scope>
    <source>
        <strain evidence="3 4">Z443</strain>
    </source>
</reference>
<accession>A0A5B8C7A3</accession>
<dbReference type="RefSeq" id="WP_139928975.1">
    <property type="nucleotide sequence ID" value="NZ_CP040915.1"/>
</dbReference>
<feature type="region of interest" description="Disordered" evidence="1">
    <location>
        <begin position="119"/>
        <end position="142"/>
    </location>
</feature>
<feature type="compositionally biased region" description="Low complexity" evidence="1">
    <location>
        <begin position="126"/>
        <end position="142"/>
    </location>
</feature>
<dbReference type="EMBL" id="CP040915">
    <property type="protein sequence ID" value="QDC25032.1"/>
    <property type="molecule type" value="Genomic_DNA"/>
</dbReference>
<proteinExistence type="predicted"/>
<evidence type="ECO:0000256" key="1">
    <source>
        <dbReference type="SAM" id="MobiDB-lite"/>
    </source>
</evidence>
<organism evidence="3 4">
    <name type="scientific">Georgenia yuyongxinii</name>
    <dbReference type="NCBI Taxonomy" id="2589797"/>
    <lineage>
        <taxon>Bacteria</taxon>
        <taxon>Bacillati</taxon>
        <taxon>Actinomycetota</taxon>
        <taxon>Actinomycetes</taxon>
        <taxon>Micrococcales</taxon>
        <taxon>Bogoriellaceae</taxon>
        <taxon>Georgenia</taxon>
    </lineage>
</organism>
<keyword evidence="2" id="KW-0472">Membrane</keyword>
<dbReference type="Proteomes" id="UP000314616">
    <property type="component" value="Chromosome"/>
</dbReference>
<dbReference type="OrthoDB" id="4950343at2"/>